<proteinExistence type="predicted"/>
<accession>A0AAN7GWW4</accession>
<keyword evidence="2" id="KW-1185">Reference proteome</keyword>
<dbReference type="Proteomes" id="UP001345219">
    <property type="component" value="Chromosome 12"/>
</dbReference>
<dbReference type="AlphaFoldDB" id="A0AAN7GWW4"/>
<evidence type="ECO:0000313" key="1">
    <source>
        <dbReference type="EMBL" id="KAK4748668.1"/>
    </source>
</evidence>
<protein>
    <submittedName>
        <fullName evidence="1">Uncharacterized protein</fullName>
    </submittedName>
</protein>
<evidence type="ECO:0000313" key="2">
    <source>
        <dbReference type="Proteomes" id="UP001345219"/>
    </source>
</evidence>
<gene>
    <name evidence="1" type="ORF">SAY87_015254</name>
</gene>
<organism evidence="1 2">
    <name type="scientific">Trapa incisa</name>
    <dbReference type="NCBI Taxonomy" id="236973"/>
    <lineage>
        <taxon>Eukaryota</taxon>
        <taxon>Viridiplantae</taxon>
        <taxon>Streptophyta</taxon>
        <taxon>Embryophyta</taxon>
        <taxon>Tracheophyta</taxon>
        <taxon>Spermatophyta</taxon>
        <taxon>Magnoliopsida</taxon>
        <taxon>eudicotyledons</taxon>
        <taxon>Gunneridae</taxon>
        <taxon>Pentapetalae</taxon>
        <taxon>rosids</taxon>
        <taxon>malvids</taxon>
        <taxon>Myrtales</taxon>
        <taxon>Lythraceae</taxon>
        <taxon>Trapa</taxon>
    </lineage>
</organism>
<dbReference type="EMBL" id="JAXIOK010000019">
    <property type="protein sequence ID" value="KAK4748668.1"/>
    <property type="molecule type" value="Genomic_DNA"/>
</dbReference>
<comment type="caution">
    <text evidence="1">The sequence shown here is derived from an EMBL/GenBank/DDBJ whole genome shotgun (WGS) entry which is preliminary data.</text>
</comment>
<reference evidence="1 2" key="1">
    <citation type="journal article" date="2023" name="Hortic Res">
        <title>Pangenome of water caltrop reveals structural variations and asymmetric subgenome divergence after allopolyploidization.</title>
        <authorList>
            <person name="Zhang X."/>
            <person name="Chen Y."/>
            <person name="Wang L."/>
            <person name="Yuan Y."/>
            <person name="Fang M."/>
            <person name="Shi L."/>
            <person name="Lu R."/>
            <person name="Comes H.P."/>
            <person name="Ma Y."/>
            <person name="Chen Y."/>
            <person name="Huang G."/>
            <person name="Zhou Y."/>
            <person name="Zheng Z."/>
            <person name="Qiu Y."/>
        </authorList>
    </citation>
    <scope>NUCLEOTIDE SEQUENCE [LARGE SCALE GENOMIC DNA]</scope>
    <source>
        <tissue evidence="1">Roots</tissue>
    </source>
</reference>
<name>A0AAN7GWW4_9MYRT</name>
<sequence>MVASLKDTIAKKDEGIEWLLSLKHSKKRYSETGGRRLLNFKHAALQRVDVNNAPWLDALNELHRTFRL</sequence>